<reference evidence="1" key="1">
    <citation type="journal article" date="2014" name="Nat. Commun.">
        <title>The rainbow trout genome provides novel insights into evolution after whole-genome duplication in vertebrates.</title>
        <authorList>
            <person name="Berthelot C."/>
            <person name="Brunet F."/>
            <person name="Chalopin D."/>
            <person name="Juanchich A."/>
            <person name="Bernard M."/>
            <person name="Noel B."/>
            <person name="Bento P."/>
            <person name="Da Silva C."/>
            <person name="Labadie K."/>
            <person name="Alberti A."/>
            <person name="Aury J.M."/>
            <person name="Louis A."/>
            <person name="Dehais P."/>
            <person name="Bardou P."/>
            <person name="Montfort J."/>
            <person name="Klopp C."/>
            <person name="Cabau C."/>
            <person name="Gaspin C."/>
            <person name="Thorgaard G.H."/>
            <person name="Boussaha M."/>
            <person name="Quillet E."/>
            <person name="Guyomard R."/>
            <person name="Galiana D."/>
            <person name="Bobe J."/>
            <person name="Volff J.N."/>
            <person name="Genet C."/>
            <person name="Wincker P."/>
            <person name="Jaillon O."/>
            <person name="Roest Crollius H."/>
            <person name="Guiguen Y."/>
        </authorList>
    </citation>
    <scope>NUCLEOTIDE SEQUENCE [LARGE SCALE GENOMIC DNA]</scope>
</reference>
<dbReference type="Proteomes" id="UP000193380">
    <property type="component" value="Unassembled WGS sequence"/>
</dbReference>
<evidence type="ECO:0000313" key="1">
    <source>
        <dbReference type="EMBL" id="CDQ90716.1"/>
    </source>
</evidence>
<organism evidence="1 2">
    <name type="scientific">Oncorhynchus mykiss</name>
    <name type="common">Rainbow trout</name>
    <name type="synonym">Salmo gairdneri</name>
    <dbReference type="NCBI Taxonomy" id="8022"/>
    <lineage>
        <taxon>Eukaryota</taxon>
        <taxon>Metazoa</taxon>
        <taxon>Chordata</taxon>
        <taxon>Craniata</taxon>
        <taxon>Vertebrata</taxon>
        <taxon>Euteleostomi</taxon>
        <taxon>Actinopterygii</taxon>
        <taxon>Neopterygii</taxon>
        <taxon>Teleostei</taxon>
        <taxon>Protacanthopterygii</taxon>
        <taxon>Salmoniformes</taxon>
        <taxon>Salmonidae</taxon>
        <taxon>Salmoninae</taxon>
        <taxon>Oncorhynchus</taxon>
    </lineage>
</organism>
<name>A0A060YG89_ONCMY</name>
<dbReference type="PaxDb" id="8022-A0A060YG89"/>
<protein>
    <submittedName>
        <fullName evidence="1">Uncharacterized protein</fullName>
    </submittedName>
</protein>
<reference evidence="1" key="2">
    <citation type="submission" date="2014-03" db="EMBL/GenBank/DDBJ databases">
        <authorList>
            <person name="Genoscope - CEA"/>
        </authorList>
    </citation>
    <scope>NUCLEOTIDE SEQUENCE</scope>
</reference>
<dbReference type="AlphaFoldDB" id="A0A060YG89"/>
<gene>
    <name evidence="1" type="ORF">GSONMT00051037001</name>
</gene>
<dbReference type="STRING" id="8022.A0A060YG89"/>
<proteinExistence type="predicted"/>
<accession>A0A060YG89</accession>
<sequence>MYRVQPQRTESYSSCYSVDNQKQEVSKFLAVELPPRPELIKNPDEKRHPALTVDFTFKATRKTLGKDDLRKFKILLWKRYPELLFSAPPQGMDMVTWWTGCWSIMT</sequence>
<evidence type="ECO:0000313" key="2">
    <source>
        <dbReference type="Proteomes" id="UP000193380"/>
    </source>
</evidence>
<dbReference type="EMBL" id="FR910863">
    <property type="protein sequence ID" value="CDQ90716.1"/>
    <property type="molecule type" value="Genomic_DNA"/>
</dbReference>